<dbReference type="InterPro" id="IPR012337">
    <property type="entry name" value="RNaseH-like_sf"/>
</dbReference>
<dbReference type="GO" id="GO:0003676">
    <property type="term" value="F:nucleic acid binding"/>
    <property type="evidence" value="ECO:0007669"/>
    <property type="project" value="InterPro"/>
</dbReference>
<feature type="transmembrane region" description="Helical" evidence="4">
    <location>
        <begin position="247"/>
        <end position="272"/>
    </location>
</feature>
<name>A0A9R0XXN4_TRITD</name>
<keyword evidence="4" id="KW-0472">Membrane</keyword>
<accession>A0A9R0XXN4</accession>
<proteinExistence type="predicted"/>
<dbReference type="FunFam" id="3.30.200.20:FF:000342">
    <property type="entry name" value="Protein kinase superfamily protein"/>
    <property type="match status" value="1"/>
</dbReference>
<dbReference type="SUPFAM" id="SSF53098">
    <property type="entry name" value="Ribonuclease H-like"/>
    <property type="match status" value="1"/>
</dbReference>
<dbReference type="Gene3D" id="1.10.510.10">
    <property type="entry name" value="Transferase(Phosphotransferase) domain 1"/>
    <property type="match status" value="1"/>
</dbReference>
<dbReference type="SUPFAM" id="SSF56112">
    <property type="entry name" value="Protein kinase-like (PK-like)"/>
    <property type="match status" value="1"/>
</dbReference>
<evidence type="ECO:0000256" key="4">
    <source>
        <dbReference type="SAM" id="Phobius"/>
    </source>
</evidence>
<feature type="region of interest" description="Disordered" evidence="3">
    <location>
        <begin position="191"/>
        <end position="210"/>
    </location>
</feature>
<dbReference type="FunFam" id="1.10.510.10:FF:000223">
    <property type="entry name" value="probable receptor-like protein kinase At1g80640"/>
    <property type="match status" value="1"/>
</dbReference>
<evidence type="ECO:0000256" key="2">
    <source>
        <dbReference type="ARBA" id="ARBA00022840"/>
    </source>
</evidence>
<dbReference type="Gramene" id="TRITD6Av1G052030.1">
    <property type="protein sequence ID" value="TRITD6Av1G052030.1"/>
    <property type="gene ID" value="TRITD6Av1G052030"/>
</dbReference>
<feature type="domain" description="Protein kinase" evidence="5">
    <location>
        <begin position="328"/>
        <end position="599"/>
    </location>
</feature>
<dbReference type="Gene3D" id="3.30.200.20">
    <property type="entry name" value="Phosphorylase Kinase, domain 1"/>
    <property type="match status" value="1"/>
</dbReference>
<dbReference type="InterPro" id="IPR036397">
    <property type="entry name" value="RNaseH_sf"/>
</dbReference>
<keyword evidence="7" id="KW-1185">Reference proteome</keyword>
<keyword evidence="4" id="KW-1133">Transmembrane helix</keyword>
<reference evidence="6 7" key="1">
    <citation type="submission" date="2017-09" db="EMBL/GenBank/DDBJ databases">
        <authorList>
            <consortium name="International Durum Wheat Genome Sequencing Consortium (IDWGSC)"/>
            <person name="Milanesi L."/>
        </authorList>
    </citation>
    <scope>NUCLEOTIDE SEQUENCE [LARGE SCALE GENOMIC DNA]</scope>
    <source>
        <strain evidence="7">cv. Svevo</strain>
    </source>
</reference>
<dbReference type="GO" id="GO:0004672">
    <property type="term" value="F:protein kinase activity"/>
    <property type="evidence" value="ECO:0007669"/>
    <property type="project" value="InterPro"/>
</dbReference>
<evidence type="ECO:0000313" key="6">
    <source>
        <dbReference type="EMBL" id="VAI44405.1"/>
    </source>
</evidence>
<dbReference type="InterPro" id="IPR011009">
    <property type="entry name" value="Kinase-like_dom_sf"/>
</dbReference>
<dbReference type="GO" id="GO:0004523">
    <property type="term" value="F:RNA-DNA hybrid ribonuclease activity"/>
    <property type="evidence" value="ECO:0007669"/>
    <property type="project" value="InterPro"/>
</dbReference>
<evidence type="ECO:0000313" key="7">
    <source>
        <dbReference type="Proteomes" id="UP000324705"/>
    </source>
</evidence>
<dbReference type="InterPro" id="IPR044730">
    <property type="entry name" value="RNase_H-like_dom_plant"/>
</dbReference>
<dbReference type="EMBL" id="LT934121">
    <property type="protein sequence ID" value="VAI44405.1"/>
    <property type="molecule type" value="Genomic_DNA"/>
</dbReference>
<dbReference type="Pfam" id="PF00069">
    <property type="entry name" value="Pkinase"/>
    <property type="match status" value="1"/>
</dbReference>
<dbReference type="InterPro" id="IPR002156">
    <property type="entry name" value="RNaseH_domain"/>
</dbReference>
<dbReference type="PROSITE" id="PS00108">
    <property type="entry name" value="PROTEIN_KINASE_ST"/>
    <property type="match status" value="1"/>
</dbReference>
<dbReference type="PANTHER" id="PTHR47989">
    <property type="entry name" value="OS01G0750732 PROTEIN"/>
    <property type="match status" value="1"/>
</dbReference>
<dbReference type="Proteomes" id="UP000324705">
    <property type="component" value="Chromosome 6A"/>
</dbReference>
<evidence type="ECO:0000256" key="1">
    <source>
        <dbReference type="ARBA" id="ARBA00022741"/>
    </source>
</evidence>
<protein>
    <recommendedName>
        <fullName evidence="5">Protein kinase domain-containing protein</fullName>
    </recommendedName>
</protein>
<dbReference type="InterPro" id="IPR000719">
    <property type="entry name" value="Prot_kinase_dom"/>
</dbReference>
<keyword evidence="1" id="KW-0547">Nucleotide-binding</keyword>
<sequence>MDASRQYLCSYLESLIAIAQNSNCDPTKGKAVISYDPAVNRPHEISRIVPPVKWLPPPEGWVKLNTNGFWTNDGRAGAGMVLSDNLSNIIYSSCRELFSCRDALEAELCACVEGSSIAIQRTELPVCIGMDSLIAVNMLKDKDIDRSIYASLVAEIKRSRERAAVRFGIEKGDGRIGRAVTATSVSRAGKPLEECTQESQGGGGGEEDKATPTAAAAAPFFHFFGCPDWDVLTVEAEETHQHLRRQIIIAVVLASIAGVMIVLAVLFACIAWRRYRRAPDDFKDTQSTDTQRIALVPILNRFNSFKATKKGLVAMMEYASLEAATGNFSESNVLGVGGFGCMYKASFDGGFVAAVKRLGCDGQEYEKEFENELDLLQRIQHSNIVSLVGFCIHQENRFIVYELMVNGSLETQLHGPSHGSALSWHIRMKIALDTARGLEYLHEHCNPPIIHRDLKSSNILLDSDFNAKISDFGLAVTSGNRSKGNLKLSGTLGYVAPEYLLDGKLTEKSDVYAFGVVLLELLLGRRPVEKMAPSQCQSIVTWAMPQLIDRSKLPTIIDPVIRDTMDRKHLYQVAAVAVLCVQPEPSYRPLITDVLHSLIPLVPMDLGGSLRINPESPCATQNQSLC</sequence>
<dbReference type="Pfam" id="PF13456">
    <property type="entry name" value="RVT_3"/>
    <property type="match status" value="1"/>
</dbReference>
<dbReference type="AlphaFoldDB" id="A0A9R0XXN4"/>
<dbReference type="Gene3D" id="3.30.420.10">
    <property type="entry name" value="Ribonuclease H-like superfamily/Ribonuclease H"/>
    <property type="match status" value="1"/>
</dbReference>
<keyword evidence="2" id="KW-0067">ATP-binding</keyword>
<evidence type="ECO:0000259" key="5">
    <source>
        <dbReference type="PROSITE" id="PS50011"/>
    </source>
</evidence>
<dbReference type="GO" id="GO:0005524">
    <property type="term" value="F:ATP binding"/>
    <property type="evidence" value="ECO:0007669"/>
    <property type="project" value="UniProtKB-KW"/>
</dbReference>
<dbReference type="InterPro" id="IPR008271">
    <property type="entry name" value="Ser/Thr_kinase_AS"/>
</dbReference>
<organism evidence="6 7">
    <name type="scientific">Triticum turgidum subsp. durum</name>
    <name type="common">Durum wheat</name>
    <name type="synonym">Triticum durum</name>
    <dbReference type="NCBI Taxonomy" id="4567"/>
    <lineage>
        <taxon>Eukaryota</taxon>
        <taxon>Viridiplantae</taxon>
        <taxon>Streptophyta</taxon>
        <taxon>Embryophyta</taxon>
        <taxon>Tracheophyta</taxon>
        <taxon>Spermatophyta</taxon>
        <taxon>Magnoliopsida</taxon>
        <taxon>Liliopsida</taxon>
        <taxon>Poales</taxon>
        <taxon>Poaceae</taxon>
        <taxon>BOP clade</taxon>
        <taxon>Pooideae</taxon>
        <taxon>Triticodae</taxon>
        <taxon>Triticeae</taxon>
        <taxon>Triticinae</taxon>
        <taxon>Triticum</taxon>
    </lineage>
</organism>
<dbReference type="SMART" id="SM00220">
    <property type="entry name" value="S_TKc"/>
    <property type="match status" value="1"/>
</dbReference>
<keyword evidence="4" id="KW-0812">Transmembrane</keyword>
<gene>
    <name evidence="6" type="ORF">TRITD_6Av1G052030</name>
</gene>
<dbReference type="CDD" id="cd06222">
    <property type="entry name" value="RNase_H_like"/>
    <property type="match status" value="1"/>
</dbReference>
<dbReference type="PANTHER" id="PTHR47989:SF27">
    <property type="entry name" value="PROTEIN KINASE DOMAIN-CONTAINING PROTEIN"/>
    <property type="match status" value="1"/>
</dbReference>
<evidence type="ECO:0000256" key="3">
    <source>
        <dbReference type="SAM" id="MobiDB-lite"/>
    </source>
</evidence>
<dbReference type="PROSITE" id="PS50011">
    <property type="entry name" value="PROTEIN_KINASE_DOM"/>
    <property type="match status" value="1"/>
</dbReference>